<proteinExistence type="predicted"/>
<comment type="caution">
    <text evidence="1">The sequence shown here is derived from an EMBL/GenBank/DDBJ whole genome shotgun (WGS) entry which is preliminary data.</text>
</comment>
<keyword evidence="2" id="KW-1185">Reference proteome</keyword>
<sequence length="848" mass="97345">MSNIEGDDSSMLIREFNLESTIENLKDGKEVFEEVFSENELDINFDELAFKFNNVLNDMLAHENEEDSEIESYADEYDHDIEIELEQDNNENDDDNELEEESDEIIPDEFDMSEGSINKKYNVQAAISPCVIIDNIQGTIKRCNETYKLRRLRNLLGTWQIDRDAVQQVDSNYLKLGVCDSHFLYDQNQIHNPKEKIFTELTDALVQHRRCIGCKKYVTFFSRGEGCSKHSCAFEEIKKPRCICCSCYEQLGGHIHKRAGRGKKSNCVHDKLHEQDTSKGIEFIANWLKKISHTSDESTKREILKSITKAIIPFLPTTPTKTTLNNDKSDETLSLFIVKILFLDTFINNKKPLIQNEDTETVDYEILGQQIGIKLWKSRKAINDKKDLLSSPASLSEYYNAFPSFITEFFEGMLIEIFKQKLAVITFFVSVITSITFPSHGIWLTNVLSSLARKPKLLSSLHCLLAVWNVIGHSDRHERNQEKERISKAVPTKRLCQKSNIWNLAIIDNIDFKQKTFSFGNIYDTTRNSSHMTLRMAFQSEVPDHLVTNYEEIIALENDTRIFGMNSTTQEALYGLQKILEGLLDFQRTNEGNLIYNQNFDAEIIKKAILAEFEHGCQGSSPHVIILEPGDNPNSDQAILDAANMYKIDFNLLETDYLDIVADEAIFRRLMRCQAHYGLLNLARRLGVRFLDKFEAAVDYRTTSRVLDLLWVAVGIAINIYTKKNNLPLSEIMDENTGTNIFLKIWYLFYQWAGIWKAHKIGMRIGNHTLQRDTLAAASPLFPSAENPIIQLPRTMDEKPICFGFDEALETFGVHFIKQNINGNIINEAKLKANIKAAQEERDRVDLS</sequence>
<evidence type="ECO:0000313" key="1">
    <source>
        <dbReference type="EMBL" id="GBB92603.1"/>
    </source>
</evidence>
<gene>
    <name evidence="1" type="ORF">RclHR1_02030006</name>
</gene>
<accession>A0A2Z6QQC5</accession>
<dbReference type="EMBL" id="BEXD01001147">
    <property type="protein sequence ID" value="GBB92603.1"/>
    <property type="molecule type" value="Genomic_DNA"/>
</dbReference>
<reference evidence="1 2" key="1">
    <citation type="submission" date="2017-11" db="EMBL/GenBank/DDBJ databases">
        <title>The genome of Rhizophagus clarus HR1 reveals common genetic basis of auxotrophy among arbuscular mycorrhizal fungi.</title>
        <authorList>
            <person name="Kobayashi Y."/>
        </authorList>
    </citation>
    <scope>NUCLEOTIDE SEQUENCE [LARGE SCALE GENOMIC DNA]</scope>
    <source>
        <strain evidence="1 2">HR1</strain>
    </source>
</reference>
<evidence type="ECO:0000313" key="2">
    <source>
        <dbReference type="Proteomes" id="UP000247702"/>
    </source>
</evidence>
<protein>
    <submittedName>
        <fullName evidence="1">Uncharacterized protein</fullName>
    </submittedName>
</protein>
<dbReference type="Proteomes" id="UP000247702">
    <property type="component" value="Unassembled WGS sequence"/>
</dbReference>
<organism evidence="1 2">
    <name type="scientific">Rhizophagus clarus</name>
    <dbReference type="NCBI Taxonomy" id="94130"/>
    <lineage>
        <taxon>Eukaryota</taxon>
        <taxon>Fungi</taxon>
        <taxon>Fungi incertae sedis</taxon>
        <taxon>Mucoromycota</taxon>
        <taxon>Glomeromycotina</taxon>
        <taxon>Glomeromycetes</taxon>
        <taxon>Glomerales</taxon>
        <taxon>Glomeraceae</taxon>
        <taxon>Rhizophagus</taxon>
    </lineage>
</organism>
<dbReference type="AlphaFoldDB" id="A0A2Z6QQC5"/>
<name>A0A2Z6QQC5_9GLOM</name>